<evidence type="ECO:0000313" key="5">
    <source>
        <dbReference type="EMBL" id="MBC9131336.1"/>
    </source>
</evidence>
<evidence type="ECO:0000313" key="6">
    <source>
        <dbReference type="Proteomes" id="UP000651208"/>
    </source>
</evidence>
<dbReference type="SUPFAM" id="SSF111283">
    <property type="entry name" value="Putative modulator of DNA gyrase, PmbA/TldD"/>
    <property type="match status" value="1"/>
</dbReference>
<keyword evidence="6" id="KW-1185">Reference proteome</keyword>
<keyword evidence="5" id="KW-0378">Hydrolase</keyword>
<dbReference type="InterPro" id="IPR045570">
    <property type="entry name" value="Metalloprtase-TldD/E_cen_dom"/>
</dbReference>
<sequence length="456" mass="49922">MNTSQIIIDSNKEQKHIEAVLAQALAIAKTKVDAVEVAINKSTGINVSTRQGETENIEFNSDGALGITVYQNHRKGSASTNDLSVKSIEQAINIAVDIMKYTSSDPFSGLGDPEQMAFDCPDLDLFHPSDLNVERALEEAAMAEQAALTYSNDIKESDGGYFSSRYDIRAYGNSYGMLQSYRTSSHSLSCCVIGEKNGQMERNYAYTSSRDIQALKDAKLVGMEAAQRTVAHLDSRQVATMQTPILFSPEVATGLIGHLASAISGGAIYKKSSFLLDRIGQQIFPQWLTIHELPHLLKGVGSAPFDGDGIKTYDQNIIIDGVLQTYLLSSYSARKLSTQKQPLKSTGHASGIHNWRLQTDNNQHSFNELLKIMNRGIVITSLMGQGVNQVTGDYSRGATGFWVENGQIQYPINEFTIAGNLNDMYRQIIAVGNDIETRTNIQTGSILIEQMSIAGK</sequence>
<dbReference type="Pfam" id="PF19290">
    <property type="entry name" value="PmbA_TldD_2nd"/>
    <property type="match status" value="1"/>
</dbReference>
<dbReference type="RefSeq" id="WP_187755781.1">
    <property type="nucleotide sequence ID" value="NZ_JABURY010000017.1"/>
</dbReference>
<dbReference type="NCBIfam" id="NF008268">
    <property type="entry name" value="PRK11040.1"/>
    <property type="match status" value="1"/>
</dbReference>
<dbReference type="Pfam" id="PF19289">
    <property type="entry name" value="PmbA_TldD_3rd"/>
    <property type="match status" value="1"/>
</dbReference>
<dbReference type="Proteomes" id="UP000651208">
    <property type="component" value="Unassembled WGS sequence"/>
</dbReference>
<feature type="domain" description="Metalloprotease TldD/E central" evidence="4">
    <location>
        <begin position="127"/>
        <end position="233"/>
    </location>
</feature>
<gene>
    <name evidence="5" type="primary">pmbA</name>
    <name evidence="5" type="ORF">FcAc13_08440</name>
</gene>
<comment type="similarity">
    <text evidence="1">Belongs to the peptidase U62 family.</text>
</comment>
<comment type="caution">
    <text evidence="5">The sequence shown here is derived from an EMBL/GenBank/DDBJ whole genome shotgun (WGS) entry which is preliminary data.</text>
</comment>
<dbReference type="EMBL" id="JABURY010000017">
    <property type="protein sequence ID" value="MBC9131336.1"/>
    <property type="molecule type" value="Genomic_DNA"/>
</dbReference>
<dbReference type="PANTHER" id="PTHR43421">
    <property type="entry name" value="METALLOPROTEASE PMBA"/>
    <property type="match status" value="1"/>
</dbReference>
<organism evidence="5 6">
    <name type="scientific">Frischella japonica</name>
    <dbReference type="NCBI Taxonomy" id="2741544"/>
    <lineage>
        <taxon>Bacteria</taxon>
        <taxon>Pseudomonadati</taxon>
        <taxon>Pseudomonadota</taxon>
        <taxon>Gammaproteobacteria</taxon>
        <taxon>Orbales</taxon>
        <taxon>Orbaceae</taxon>
        <taxon>Frischella</taxon>
    </lineage>
</organism>
<dbReference type="InterPro" id="IPR002510">
    <property type="entry name" value="Metalloprtase-TldD/E_N"/>
</dbReference>
<protein>
    <submittedName>
        <fullName evidence="5">Metalloprotease PmbA</fullName>
    </submittedName>
</protein>
<dbReference type="Gene3D" id="3.30.2290.10">
    <property type="entry name" value="PmbA/TldD superfamily"/>
    <property type="match status" value="1"/>
</dbReference>
<evidence type="ECO:0000259" key="3">
    <source>
        <dbReference type="Pfam" id="PF19289"/>
    </source>
</evidence>
<feature type="domain" description="Metalloprotease TldD/E N-terminal" evidence="2">
    <location>
        <begin position="35"/>
        <end position="97"/>
    </location>
</feature>
<dbReference type="InterPro" id="IPR036059">
    <property type="entry name" value="TldD/PmbA_sf"/>
</dbReference>
<dbReference type="PANTHER" id="PTHR43421:SF1">
    <property type="entry name" value="METALLOPROTEASE PMBA"/>
    <property type="match status" value="1"/>
</dbReference>
<evidence type="ECO:0000259" key="4">
    <source>
        <dbReference type="Pfam" id="PF19290"/>
    </source>
</evidence>
<dbReference type="Pfam" id="PF01523">
    <property type="entry name" value="PmbA_TldD_1st"/>
    <property type="match status" value="1"/>
</dbReference>
<dbReference type="GO" id="GO:0008237">
    <property type="term" value="F:metallopeptidase activity"/>
    <property type="evidence" value="ECO:0007669"/>
    <property type="project" value="UniProtKB-KW"/>
</dbReference>
<keyword evidence="5" id="KW-0645">Protease</keyword>
<name>A0ABR7QYN6_9GAMM</name>
<keyword evidence="5" id="KW-0482">Metalloprotease</keyword>
<dbReference type="InterPro" id="IPR035068">
    <property type="entry name" value="TldD/PmbA_N"/>
</dbReference>
<reference evidence="5 6" key="1">
    <citation type="submission" date="2020-06" db="EMBL/GenBank/DDBJ databases">
        <title>Frischella cerana isolated from Apis cerana gut homogenate.</title>
        <authorList>
            <person name="Wolter L.A."/>
            <person name="Suenami S."/>
            <person name="Miyazaki R."/>
        </authorList>
    </citation>
    <scope>NUCLEOTIDE SEQUENCE [LARGE SCALE GENOMIC DNA]</scope>
    <source>
        <strain evidence="5 6">Ac13</strain>
    </source>
</reference>
<dbReference type="InterPro" id="IPR047657">
    <property type="entry name" value="PmbA"/>
</dbReference>
<accession>A0ABR7QYN6</accession>
<feature type="domain" description="Metalloprotease TldD/E C-terminal" evidence="3">
    <location>
        <begin position="241"/>
        <end position="455"/>
    </location>
</feature>
<evidence type="ECO:0000259" key="2">
    <source>
        <dbReference type="Pfam" id="PF01523"/>
    </source>
</evidence>
<proteinExistence type="inferred from homology"/>
<dbReference type="InterPro" id="IPR045569">
    <property type="entry name" value="Metalloprtase-TldD/E_C"/>
</dbReference>
<evidence type="ECO:0000256" key="1">
    <source>
        <dbReference type="ARBA" id="ARBA00005836"/>
    </source>
</evidence>